<feature type="binding site" evidence="7">
    <location>
        <begin position="43"/>
        <end position="44"/>
    </location>
    <ligand>
        <name>substrate</name>
    </ligand>
</feature>
<dbReference type="GO" id="GO:0008360">
    <property type="term" value="P:regulation of cell shape"/>
    <property type="evidence" value="ECO:0007669"/>
    <property type="project" value="UniProtKB-KW"/>
</dbReference>
<dbReference type="PANTHER" id="PTHR21198">
    <property type="entry name" value="GLUTAMATE RACEMASE"/>
    <property type="match status" value="1"/>
</dbReference>
<feature type="active site" description="Proton donor/acceptor" evidence="7">
    <location>
        <position position="74"/>
    </location>
</feature>
<dbReference type="HAMAP" id="MF_00258">
    <property type="entry name" value="Glu_racemase"/>
    <property type="match status" value="1"/>
</dbReference>
<evidence type="ECO:0000313" key="8">
    <source>
        <dbReference type="EMBL" id="KYC38831.1"/>
    </source>
</evidence>
<protein>
    <recommendedName>
        <fullName evidence="2 7">Glutamate racemase</fullName>
        <ecNumber evidence="2 7">5.1.1.3</ecNumber>
    </recommendedName>
</protein>
<sequence length="267" mass="28088">MNPSAPIGVFDSGVGGLSVLRAIRTELPHEHLCYIADSGHVPYGTKTPEYLQQRALELTRFLLVQGAKALVIACNTATVAAVANLRATFSVPIIAVEPAVKPAVALTKTGIVGVLATAATSASAQFESLRKRFGASVTILTQACPQLVTQVEAGDLTSPMTRILIEQYTAPLLTAGADTLVLGCTHYPFLGPLIDDVVGPSVTIIDTGVAVTRQLSRVLAAQNLLNVDLIPGSEHFWTSGKMQTTQGVISTLWGHAVTVQRLPQTVA</sequence>
<accession>A0A139X292</accession>
<evidence type="ECO:0000256" key="2">
    <source>
        <dbReference type="ARBA" id="ARBA00013090"/>
    </source>
</evidence>
<feature type="binding site" evidence="7">
    <location>
        <begin position="75"/>
        <end position="76"/>
    </location>
    <ligand>
        <name>substrate</name>
    </ligand>
</feature>
<dbReference type="PANTHER" id="PTHR21198:SF2">
    <property type="entry name" value="GLUTAMATE RACEMASE"/>
    <property type="match status" value="1"/>
</dbReference>
<name>A0A139X292_9CYAN</name>
<keyword evidence="3 7" id="KW-0133">Cell shape</keyword>
<dbReference type="PROSITE" id="PS00923">
    <property type="entry name" value="ASP_GLU_RACEMASE_1"/>
    <property type="match status" value="1"/>
</dbReference>
<evidence type="ECO:0000256" key="6">
    <source>
        <dbReference type="ARBA" id="ARBA00023316"/>
    </source>
</evidence>
<dbReference type="InterPro" id="IPR001920">
    <property type="entry name" value="Asp/Glu_race"/>
</dbReference>
<evidence type="ECO:0000256" key="7">
    <source>
        <dbReference type="HAMAP-Rule" id="MF_00258"/>
    </source>
</evidence>
<dbReference type="InterPro" id="IPR018187">
    <property type="entry name" value="Asp/Glu_racemase_AS_1"/>
</dbReference>
<dbReference type="PROSITE" id="PS00924">
    <property type="entry name" value="ASP_GLU_RACEMASE_2"/>
    <property type="match status" value="1"/>
</dbReference>
<evidence type="ECO:0000256" key="4">
    <source>
        <dbReference type="ARBA" id="ARBA00022984"/>
    </source>
</evidence>
<feature type="binding site" evidence="7">
    <location>
        <begin position="185"/>
        <end position="186"/>
    </location>
    <ligand>
        <name>substrate</name>
    </ligand>
</feature>
<dbReference type="GO" id="GO:0008881">
    <property type="term" value="F:glutamate racemase activity"/>
    <property type="evidence" value="ECO:0007669"/>
    <property type="project" value="UniProtKB-UniRule"/>
</dbReference>
<dbReference type="GO" id="GO:0009252">
    <property type="term" value="P:peptidoglycan biosynthetic process"/>
    <property type="evidence" value="ECO:0007669"/>
    <property type="project" value="UniProtKB-UniRule"/>
</dbReference>
<comment type="catalytic activity">
    <reaction evidence="1 7">
        <text>L-glutamate = D-glutamate</text>
        <dbReference type="Rhea" id="RHEA:12813"/>
        <dbReference type="ChEBI" id="CHEBI:29985"/>
        <dbReference type="ChEBI" id="CHEBI:29986"/>
        <dbReference type="EC" id="5.1.1.3"/>
    </reaction>
</comment>
<dbReference type="EMBL" id="ANNX02000038">
    <property type="protein sequence ID" value="KYC38831.1"/>
    <property type="molecule type" value="Genomic_DNA"/>
</dbReference>
<gene>
    <name evidence="7" type="primary">murI</name>
    <name evidence="8" type="ORF">WA1_35105</name>
</gene>
<evidence type="ECO:0000256" key="5">
    <source>
        <dbReference type="ARBA" id="ARBA00023235"/>
    </source>
</evidence>
<dbReference type="UniPathway" id="UPA00219"/>
<reference evidence="8 9" key="1">
    <citation type="journal article" date="2013" name="Genome Biol. Evol.">
        <title>Genomes of Stigonematalean cyanobacteria (subsection V) and the evolution of oxygenic photosynthesis from prokaryotes to plastids.</title>
        <authorList>
            <person name="Dagan T."/>
            <person name="Roettger M."/>
            <person name="Stucken K."/>
            <person name="Landan G."/>
            <person name="Koch R."/>
            <person name="Major P."/>
            <person name="Gould S.B."/>
            <person name="Goremykin V.V."/>
            <person name="Rippka R."/>
            <person name="Tandeau de Marsac N."/>
            <person name="Gugger M."/>
            <person name="Lockhart P.J."/>
            <person name="Allen J.F."/>
            <person name="Brune I."/>
            <person name="Maus I."/>
            <person name="Puhler A."/>
            <person name="Martin W.F."/>
        </authorList>
    </citation>
    <scope>NUCLEOTIDE SEQUENCE [LARGE SCALE GENOMIC DNA]</scope>
    <source>
        <strain evidence="8 9">PCC 7110</strain>
    </source>
</reference>
<dbReference type="NCBIfam" id="TIGR00067">
    <property type="entry name" value="glut_race"/>
    <property type="match status" value="1"/>
</dbReference>
<comment type="similarity">
    <text evidence="7">Belongs to the aspartate/glutamate racemases family.</text>
</comment>
<feature type="binding site" evidence="7">
    <location>
        <begin position="11"/>
        <end position="12"/>
    </location>
    <ligand>
        <name>substrate</name>
    </ligand>
</feature>
<keyword evidence="5 7" id="KW-0413">Isomerase</keyword>
<dbReference type="OrthoDB" id="9801055at2"/>
<comment type="caution">
    <text evidence="8">The sequence shown here is derived from an EMBL/GenBank/DDBJ whole genome shotgun (WGS) entry which is preliminary data.</text>
</comment>
<dbReference type="AlphaFoldDB" id="A0A139X292"/>
<comment type="function">
    <text evidence="7">Provides the (R)-glutamate required for cell wall biosynthesis.</text>
</comment>
<dbReference type="Proteomes" id="UP000076925">
    <property type="component" value="Unassembled WGS sequence"/>
</dbReference>
<dbReference type="InterPro" id="IPR004391">
    <property type="entry name" value="Glu_race"/>
</dbReference>
<evidence type="ECO:0000256" key="3">
    <source>
        <dbReference type="ARBA" id="ARBA00022960"/>
    </source>
</evidence>
<dbReference type="FunFam" id="3.40.50.1860:FF:000001">
    <property type="entry name" value="Glutamate racemase"/>
    <property type="match status" value="1"/>
</dbReference>
<keyword evidence="4 7" id="KW-0573">Peptidoglycan synthesis</keyword>
<keyword evidence="6 7" id="KW-0961">Cell wall biogenesis/degradation</keyword>
<feature type="active site" description="Proton donor/acceptor" evidence="7">
    <location>
        <position position="184"/>
    </location>
</feature>
<organism evidence="8 9">
    <name type="scientific">Scytonema hofmannii PCC 7110</name>
    <dbReference type="NCBI Taxonomy" id="128403"/>
    <lineage>
        <taxon>Bacteria</taxon>
        <taxon>Bacillati</taxon>
        <taxon>Cyanobacteriota</taxon>
        <taxon>Cyanophyceae</taxon>
        <taxon>Nostocales</taxon>
        <taxon>Scytonemataceae</taxon>
        <taxon>Scytonema</taxon>
    </lineage>
</organism>
<dbReference type="Gene3D" id="3.40.50.1860">
    <property type="match status" value="2"/>
</dbReference>
<dbReference type="STRING" id="128403.WA1_35105"/>
<dbReference type="InterPro" id="IPR015942">
    <property type="entry name" value="Asp/Glu/hydantoin_racemase"/>
</dbReference>
<dbReference type="EC" id="5.1.1.3" evidence="2 7"/>
<proteinExistence type="inferred from homology"/>
<dbReference type="InterPro" id="IPR033134">
    <property type="entry name" value="Asp/Glu_racemase_AS_2"/>
</dbReference>
<evidence type="ECO:0000313" key="9">
    <source>
        <dbReference type="Proteomes" id="UP000076925"/>
    </source>
</evidence>
<evidence type="ECO:0000256" key="1">
    <source>
        <dbReference type="ARBA" id="ARBA00001602"/>
    </source>
</evidence>
<dbReference type="SUPFAM" id="SSF53681">
    <property type="entry name" value="Aspartate/glutamate racemase"/>
    <property type="match status" value="2"/>
</dbReference>
<dbReference type="GO" id="GO:0071555">
    <property type="term" value="P:cell wall organization"/>
    <property type="evidence" value="ECO:0007669"/>
    <property type="project" value="UniProtKB-KW"/>
</dbReference>
<comment type="pathway">
    <text evidence="7">Cell wall biogenesis; peptidoglycan biosynthesis.</text>
</comment>
<dbReference type="Pfam" id="PF01177">
    <property type="entry name" value="Asp_Glu_race"/>
    <property type="match status" value="1"/>
</dbReference>
<keyword evidence="9" id="KW-1185">Reference proteome</keyword>